<evidence type="ECO:0000256" key="1">
    <source>
        <dbReference type="SAM" id="Coils"/>
    </source>
</evidence>
<dbReference type="GO" id="GO:0016740">
    <property type="term" value="F:transferase activity"/>
    <property type="evidence" value="ECO:0007669"/>
    <property type="project" value="UniProtKB-KW"/>
</dbReference>
<dbReference type="Proteomes" id="UP001057522">
    <property type="component" value="Unassembled WGS sequence"/>
</dbReference>
<evidence type="ECO:0000313" key="5">
    <source>
        <dbReference type="Proteomes" id="UP001057522"/>
    </source>
</evidence>
<dbReference type="InterPro" id="IPR007345">
    <property type="entry name" value="Polysacch_pyruvyl_Trfase"/>
</dbReference>
<accession>A0ABT0TVR7</accession>
<reference evidence="4" key="1">
    <citation type="submission" date="2022-06" db="EMBL/GenBank/DDBJ databases">
        <title>Helicobacter colisuis sp. nov.</title>
        <authorList>
            <person name="Papic B."/>
            <person name="Gruntar I."/>
        </authorList>
    </citation>
    <scope>NUCLEOTIDE SEQUENCE</scope>
    <source>
        <strain evidence="4">11154-15</strain>
    </source>
</reference>
<feature type="transmembrane region" description="Helical" evidence="2">
    <location>
        <begin position="330"/>
        <end position="347"/>
    </location>
</feature>
<comment type="caution">
    <text evidence="4">The sequence shown here is derived from an EMBL/GenBank/DDBJ whole genome shotgun (WGS) entry which is preliminary data.</text>
</comment>
<feature type="domain" description="Polysaccharide pyruvyl transferase" evidence="3">
    <location>
        <begin position="11"/>
        <end position="163"/>
    </location>
</feature>
<evidence type="ECO:0000313" key="4">
    <source>
        <dbReference type="EMBL" id="MCL9820023.1"/>
    </source>
</evidence>
<keyword evidence="1" id="KW-0175">Coiled coil</keyword>
<feature type="coiled-coil region" evidence="1">
    <location>
        <begin position="264"/>
        <end position="291"/>
    </location>
</feature>
<protein>
    <submittedName>
        <fullName evidence="4">Polysaccharide pyruvyl transferase family protein</fullName>
    </submittedName>
</protein>
<proteinExistence type="predicted"/>
<evidence type="ECO:0000256" key="2">
    <source>
        <dbReference type="SAM" id="Phobius"/>
    </source>
</evidence>
<keyword evidence="4" id="KW-0808">Transferase</keyword>
<keyword evidence="5" id="KW-1185">Reference proteome</keyword>
<evidence type="ECO:0000259" key="3">
    <source>
        <dbReference type="Pfam" id="PF04230"/>
    </source>
</evidence>
<name>A0ABT0TVR7_9HELI</name>
<organism evidence="4 5">
    <name type="scientific">Helicobacter colisuis</name>
    <dbReference type="NCBI Taxonomy" id="2949739"/>
    <lineage>
        <taxon>Bacteria</taxon>
        <taxon>Pseudomonadati</taxon>
        <taxon>Campylobacterota</taxon>
        <taxon>Epsilonproteobacteria</taxon>
        <taxon>Campylobacterales</taxon>
        <taxon>Helicobacteraceae</taxon>
        <taxon>Helicobacter</taxon>
    </lineage>
</organism>
<gene>
    <name evidence="4" type="ORF">NCR95_07595</name>
</gene>
<dbReference type="EMBL" id="JAMOKX010000007">
    <property type="protein sequence ID" value="MCL9820023.1"/>
    <property type="molecule type" value="Genomic_DNA"/>
</dbReference>
<dbReference type="Pfam" id="PF04230">
    <property type="entry name" value="PS_pyruv_trans"/>
    <property type="match status" value="1"/>
</dbReference>
<keyword evidence="2" id="KW-1133">Transmembrane helix</keyword>
<keyword evidence="2" id="KW-0812">Transmembrane</keyword>
<sequence>MLGWGLPPSLNMNFANLEILKKPLKIWGSGFLNQPLKTTLNPTKFSREIEIYALRGKKTRAILEETLGQDLSHVVLADPGILAEKLINKTQIQKIYDIGIIPHHSEINLESFRQLQKAIPNSILIDVHHSCMENLEKIAQCNCILSSAMHGLIIADGMQIPNLRLIATKTMAIGQNWKFEDYYSVYDMPKPFVFDIRKDLDEILKYKDSMKEKIIQEYAVPQDKVEDLKKRLIEVFPYKHCNSYATLQAKIYKNNLLRKISELDKNLMLNISSLKEEISKLNRESKSILLELQKSLERIHNKKPIGAVKRIRNHLNYKLGSVICFNSKNILGLLILPFILFYVYKIHEFHQKTNPKEKLKLKDYEDHKEALTIQEGLYYKVGEAFVRSHKQWYKGGYLWFWVYYWQLKKERYYEN</sequence>
<keyword evidence="2" id="KW-0472">Membrane</keyword>